<dbReference type="EMBL" id="JAJNDC010000006">
    <property type="protein sequence ID" value="MCW9714519.1"/>
    <property type="molecule type" value="Genomic_DNA"/>
</dbReference>
<proteinExistence type="predicted"/>
<evidence type="ECO:0000313" key="1">
    <source>
        <dbReference type="EMBL" id="MCW9714519.1"/>
    </source>
</evidence>
<dbReference type="RefSeq" id="WP_265791858.1">
    <property type="nucleotide sequence ID" value="NZ_BAABRS010000006.1"/>
</dbReference>
<protein>
    <submittedName>
        <fullName evidence="1">Uncharacterized protein</fullName>
    </submittedName>
</protein>
<organism evidence="1 2">
    <name type="scientific">Fodinibius salicampi</name>
    <dbReference type="NCBI Taxonomy" id="1920655"/>
    <lineage>
        <taxon>Bacteria</taxon>
        <taxon>Pseudomonadati</taxon>
        <taxon>Balneolota</taxon>
        <taxon>Balneolia</taxon>
        <taxon>Balneolales</taxon>
        <taxon>Balneolaceae</taxon>
        <taxon>Fodinibius</taxon>
    </lineage>
</organism>
<name>A0ABT3Q323_9BACT</name>
<reference evidence="1 2" key="1">
    <citation type="submission" date="2021-11" db="EMBL/GenBank/DDBJ databases">
        <title>Aliifidinibius sp. nov., a new bacterium isolated from saline soil.</title>
        <authorList>
            <person name="Galisteo C."/>
            <person name="De La Haba R."/>
            <person name="Sanchez-Porro C."/>
            <person name="Ventosa A."/>
        </authorList>
    </citation>
    <scope>NUCLEOTIDE SEQUENCE [LARGE SCALE GENOMIC DNA]</scope>
    <source>
        <strain evidence="1 2">KACC 190600</strain>
    </source>
</reference>
<comment type="caution">
    <text evidence="1">The sequence shown here is derived from an EMBL/GenBank/DDBJ whole genome shotgun (WGS) entry which is preliminary data.</text>
</comment>
<evidence type="ECO:0000313" key="2">
    <source>
        <dbReference type="Proteomes" id="UP001207337"/>
    </source>
</evidence>
<sequence>MDIFKLFFNHDQSLGDLKEKDTTQEQDSRLADFMKPSPTYSTFYITGTILPEEQLGLSTLQQSSQIIDQLGKVFKNRTIHTAEDTFQKLDMALNHVQTGQTLILNTNTKKSTYNFPALASDDQSAPILGELLQTEAWVISKVQAPHGYDLYLYSRKNIYPDLFAAFKPLIGEQLRFFSINRKRIRTDRQFYFETNSLKKPPHGAEEVFPDTTL</sequence>
<accession>A0ABT3Q323</accession>
<gene>
    <name evidence="1" type="ORF">LQ318_16560</name>
</gene>
<dbReference type="Proteomes" id="UP001207337">
    <property type="component" value="Unassembled WGS sequence"/>
</dbReference>
<keyword evidence="2" id="KW-1185">Reference proteome</keyword>